<dbReference type="EMBL" id="CM042886">
    <property type="protein sequence ID" value="KAI4343291.1"/>
    <property type="molecule type" value="Genomic_DNA"/>
</dbReference>
<comment type="caution">
    <text evidence="1">The sequence shown here is derived from an EMBL/GenBank/DDBJ whole genome shotgun (WGS) entry which is preliminary data.</text>
</comment>
<sequence>MSAMEGSDGDYVRLEHVEDAGNSDVGIYIFLLVAKFVIGEYISPFLNWLSNAVDPRLLALMIFGSMSLFPIVLLPSSPSMWIAGIAFGYKIGFLIVLSGISMGVTLPYFIGSLFRERIQSYLEKNPEQASIIRLASEGNFFHQFKAVTLIRLSPFPYSILNYAFSVTDIMYLPYFLGSLVGSIPDMLLSLYSGILLRTLADGTGNPLLLARHRIPYEVAGFLACLVIAFAATMYAARTIQTKQKIKEPKQQLSEEF</sequence>
<evidence type="ECO:0000313" key="1">
    <source>
        <dbReference type="EMBL" id="KAI4343291.1"/>
    </source>
</evidence>
<accession>A0ACB9P793</accession>
<organism evidence="1 2">
    <name type="scientific">Melastoma candidum</name>
    <dbReference type="NCBI Taxonomy" id="119954"/>
    <lineage>
        <taxon>Eukaryota</taxon>
        <taxon>Viridiplantae</taxon>
        <taxon>Streptophyta</taxon>
        <taxon>Embryophyta</taxon>
        <taxon>Tracheophyta</taxon>
        <taxon>Spermatophyta</taxon>
        <taxon>Magnoliopsida</taxon>
        <taxon>eudicotyledons</taxon>
        <taxon>Gunneridae</taxon>
        <taxon>Pentapetalae</taxon>
        <taxon>rosids</taxon>
        <taxon>malvids</taxon>
        <taxon>Myrtales</taxon>
        <taxon>Melastomataceae</taxon>
        <taxon>Melastomatoideae</taxon>
        <taxon>Melastomateae</taxon>
        <taxon>Melastoma</taxon>
    </lineage>
</organism>
<protein>
    <submittedName>
        <fullName evidence="1">Uncharacterized protein</fullName>
    </submittedName>
</protein>
<name>A0ACB9P793_9MYRT</name>
<proteinExistence type="predicted"/>
<gene>
    <name evidence="1" type="ORF">MLD38_027817</name>
</gene>
<keyword evidence="2" id="KW-1185">Reference proteome</keyword>
<reference evidence="2" key="1">
    <citation type="journal article" date="2023" name="Front. Plant Sci.">
        <title>Chromosomal-level genome assembly of Melastoma candidum provides insights into trichome evolution.</title>
        <authorList>
            <person name="Zhong Y."/>
            <person name="Wu W."/>
            <person name="Sun C."/>
            <person name="Zou P."/>
            <person name="Liu Y."/>
            <person name="Dai S."/>
            <person name="Zhou R."/>
        </authorList>
    </citation>
    <scope>NUCLEOTIDE SEQUENCE [LARGE SCALE GENOMIC DNA]</scope>
</reference>
<evidence type="ECO:0000313" key="2">
    <source>
        <dbReference type="Proteomes" id="UP001057402"/>
    </source>
</evidence>
<dbReference type="Proteomes" id="UP001057402">
    <property type="component" value="Chromosome 7"/>
</dbReference>